<evidence type="ECO:0000256" key="2">
    <source>
        <dbReference type="ARBA" id="ARBA00005269"/>
    </source>
</evidence>
<evidence type="ECO:0000256" key="7">
    <source>
        <dbReference type="ARBA" id="ARBA00022691"/>
    </source>
</evidence>
<evidence type="ECO:0000256" key="3">
    <source>
        <dbReference type="ARBA" id="ARBA00012141"/>
    </source>
</evidence>
<evidence type="ECO:0000256" key="6">
    <source>
        <dbReference type="ARBA" id="ARBA00022679"/>
    </source>
</evidence>
<keyword evidence="9" id="KW-0698">rRNA processing</keyword>
<evidence type="ECO:0000256" key="5">
    <source>
        <dbReference type="ARBA" id="ARBA00022603"/>
    </source>
</evidence>
<reference evidence="10" key="2">
    <citation type="submission" date="2020-09" db="EMBL/GenBank/DDBJ databases">
        <authorList>
            <person name="Sun Q."/>
            <person name="Kim S."/>
        </authorList>
    </citation>
    <scope>NUCLEOTIDE SEQUENCE</scope>
    <source>
        <strain evidence="10">KCTC 22164</strain>
    </source>
</reference>
<dbReference type="InterPro" id="IPR004398">
    <property type="entry name" value="RNA_MeTrfase_RsmD"/>
</dbReference>
<evidence type="ECO:0000256" key="8">
    <source>
        <dbReference type="ARBA" id="ARBA00048326"/>
    </source>
</evidence>
<accession>A0A918JIS5</accession>
<evidence type="ECO:0000313" key="11">
    <source>
        <dbReference type="Proteomes" id="UP000631300"/>
    </source>
</evidence>
<organism evidence="10 11">
    <name type="scientific">Alteromonas halophila</name>
    <dbReference type="NCBI Taxonomy" id="516698"/>
    <lineage>
        <taxon>Bacteria</taxon>
        <taxon>Pseudomonadati</taxon>
        <taxon>Pseudomonadota</taxon>
        <taxon>Gammaproteobacteria</taxon>
        <taxon>Alteromonadales</taxon>
        <taxon>Alteromonadaceae</taxon>
        <taxon>Alteromonas/Salinimonas group</taxon>
        <taxon>Alteromonas</taxon>
    </lineage>
</organism>
<dbReference type="InterPro" id="IPR002052">
    <property type="entry name" value="DNA_methylase_N6_adenine_CS"/>
</dbReference>
<dbReference type="AlphaFoldDB" id="A0A918JIS5"/>
<evidence type="ECO:0000313" key="10">
    <source>
        <dbReference type="EMBL" id="GGW82992.1"/>
    </source>
</evidence>
<name>A0A918JIS5_9ALTE</name>
<dbReference type="InterPro" id="IPR029063">
    <property type="entry name" value="SAM-dependent_MTases_sf"/>
</dbReference>
<gene>
    <name evidence="10" type="primary">rsmD</name>
    <name evidence="10" type="ORF">GCM10007391_15260</name>
</gene>
<dbReference type="PANTHER" id="PTHR43542:SF1">
    <property type="entry name" value="METHYLTRANSFERASE"/>
    <property type="match status" value="1"/>
</dbReference>
<protein>
    <recommendedName>
        <fullName evidence="4 9">Ribosomal RNA small subunit methyltransferase D</fullName>
        <ecNumber evidence="3 9">2.1.1.171</ecNumber>
    </recommendedName>
</protein>
<dbReference type="CDD" id="cd02440">
    <property type="entry name" value="AdoMet_MTases"/>
    <property type="match status" value="1"/>
</dbReference>
<dbReference type="PANTHER" id="PTHR43542">
    <property type="entry name" value="METHYLTRANSFERASE"/>
    <property type="match status" value="1"/>
</dbReference>
<dbReference type="NCBIfam" id="TIGR00095">
    <property type="entry name" value="16S rRNA (guanine(966)-N(2))-methyltransferase RsmD"/>
    <property type="match status" value="1"/>
</dbReference>
<sequence>MVRVIAGQWRGRRLPVRDAEGLRPTTDRNKETLFNWLMQSITDAHCLDMFAGSGALGIEALSRYAASCLFLELDSANAQQLSSNLKTLRASGEVRQGDALALVSAMTTRTFDVVFIDPPFGKNLVQPALDALFESSCLSSNSLIYVEQETQTAEPRLPDGWHWQRQKVTGSLRYGLIACES</sequence>
<dbReference type="EC" id="2.1.1.171" evidence="3 9"/>
<dbReference type="PROSITE" id="PS00092">
    <property type="entry name" value="N6_MTASE"/>
    <property type="match status" value="1"/>
</dbReference>
<keyword evidence="5 9" id="KW-0489">Methyltransferase</keyword>
<keyword evidence="7 9" id="KW-0949">S-adenosyl-L-methionine</keyword>
<dbReference type="Proteomes" id="UP000631300">
    <property type="component" value="Unassembled WGS sequence"/>
</dbReference>
<comment type="catalytic activity">
    <reaction evidence="8 9">
        <text>guanosine(966) in 16S rRNA + S-adenosyl-L-methionine = N(2)-methylguanosine(966) in 16S rRNA + S-adenosyl-L-homocysteine + H(+)</text>
        <dbReference type="Rhea" id="RHEA:23548"/>
        <dbReference type="Rhea" id="RHEA-COMP:10211"/>
        <dbReference type="Rhea" id="RHEA-COMP:10212"/>
        <dbReference type="ChEBI" id="CHEBI:15378"/>
        <dbReference type="ChEBI" id="CHEBI:57856"/>
        <dbReference type="ChEBI" id="CHEBI:59789"/>
        <dbReference type="ChEBI" id="CHEBI:74269"/>
        <dbReference type="ChEBI" id="CHEBI:74481"/>
        <dbReference type="EC" id="2.1.1.171"/>
    </reaction>
</comment>
<comment type="caution">
    <text evidence="10">The sequence shown here is derived from an EMBL/GenBank/DDBJ whole genome shotgun (WGS) entry which is preliminary data.</text>
</comment>
<reference evidence="10" key="1">
    <citation type="journal article" date="2014" name="Int. J. Syst. Evol. Microbiol.">
        <title>Complete genome sequence of Corynebacterium casei LMG S-19264T (=DSM 44701T), isolated from a smear-ripened cheese.</title>
        <authorList>
            <consortium name="US DOE Joint Genome Institute (JGI-PGF)"/>
            <person name="Walter F."/>
            <person name="Albersmeier A."/>
            <person name="Kalinowski J."/>
            <person name="Ruckert C."/>
        </authorList>
    </citation>
    <scope>NUCLEOTIDE SEQUENCE</scope>
    <source>
        <strain evidence="10">KCTC 22164</strain>
    </source>
</reference>
<dbReference type="PIRSF" id="PIRSF004553">
    <property type="entry name" value="CHP00095"/>
    <property type="match status" value="1"/>
</dbReference>
<evidence type="ECO:0000256" key="4">
    <source>
        <dbReference type="ARBA" id="ARBA00013682"/>
    </source>
</evidence>
<dbReference type="EMBL" id="BMXP01000003">
    <property type="protein sequence ID" value="GGW82992.1"/>
    <property type="molecule type" value="Genomic_DNA"/>
</dbReference>
<dbReference type="GO" id="GO:0052913">
    <property type="term" value="F:16S rRNA (guanine(966)-N(2))-methyltransferase activity"/>
    <property type="evidence" value="ECO:0007669"/>
    <property type="project" value="UniProtKB-EC"/>
</dbReference>
<evidence type="ECO:0000256" key="1">
    <source>
        <dbReference type="ARBA" id="ARBA00002649"/>
    </source>
</evidence>
<dbReference type="Pfam" id="PF03602">
    <property type="entry name" value="Cons_hypoth95"/>
    <property type="match status" value="1"/>
</dbReference>
<dbReference type="GO" id="GO:0003676">
    <property type="term" value="F:nucleic acid binding"/>
    <property type="evidence" value="ECO:0007669"/>
    <property type="project" value="InterPro"/>
</dbReference>
<keyword evidence="6 9" id="KW-0808">Transferase</keyword>
<comment type="function">
    <text evidence="1 9">Specifically methylates the guanine in position 966 of 16S rRNA in the assembled 30S particle.</text>
</comment>
<keyword evidence="11" id="KW-1185">Reference proteome</keyword>
<proteinExistence type="inferred from homology"/>
<evidence type="ECO:0000256" key="9">
    <source>
        <dbReference type="PIRNR" id="PIRNR004553"/>
    </source>
</evidence>
<dbReference type="Gene3D" id="3.40.50.150">
    <property type="entry name" value="Vaccinia Virus protein VP39"/>
    <property type="match status" value="1"/>
</dbReference>
<comment type="similarity">
    <text evidence="2 9">Belongs to the methyltransferase superfamily. RsmD family.</text>
</comment>
<dbReference type="SUPFAM" id="SSF53335">
    <property type="entry name" value="S-adenosyl-L-methionine-dependent methyltransferases"/>
    <property type="match status" value="1"/>
</dbReference>